<feature type="compositionally biased region" description="Basic residues" evidence="1">
    <location>
        <begin position="135"/>
        <end position="148"/>
    </location>
</feature>
<evidence type="ECO:0000259" key="3">
    <source>
        <dbReference type="Pfam" id="PF15995"/>
    </source>
</evidence>
<protein>
    <submittedName>
        <fullName evidence="5">Uncharacterized protein LOC105228647</fullName>
    </submittedName>
</protein>
<dbReference type="RefSeq" id="XP_049307750.1">
    <property type="nucleotide sequence ID" value="XM_049451793.1"/>
</dbReference>
<feature type="domain" description="DUF4771" evidence="3">
    <location>
        <begin position="538"/>
        <end position="691"/>
    </location>
</feature>
<accession>A0ABM3JEU1</accession>
<proteinExistence type="predicted"/>
<dbReference type="InterPro" id="IPR031936">
    <property type="entry name" value="DUF4771"/>
</dbReference>
<reference evidence="5" key="1">
    <citation type="submission" date="2025-08" db="UniProtKB">
        <authorList>
            <consortium name="RefSeq"/>
        </authorList>
    </citation>
    <scope>IDENTIFICATION</scope>
    <source>
        <tissue evidence="5">Adult</tissue>
    </source>
</reference>
<keyword evidence="4" id="KW-1185">Reference proteome</keyword>
<dbReference type="Pfam" id="PF15995">
    <property type="entry name" value="DUF4771"/>
    <property type="match status" value="2"/>
</dbReference>
<dbReference type="Pfam" id="PF15994">
    <property type="entry name" value="DUF4770"/>
    <property type="match status" value="2"/>
</dbReference>
<dbReference type="PANTHER" id="PTHR41967:SF6">
    <property type="entry name" value="FI19406P1-RELATED"/>
    <property type="match status" value="1"/>
</dbReference>
<feature type="domain" description="DUF4770" evidence="2">
    <location>
        <begin position="58"/>
        <end position="225"/>
    </location>
</feature>
<sequence length="1527" mass="180729">MLSARKDKKFLFEFMHNRDVPAWYRGTSPFQTEAADELANSIRDDVAQETSHRVHNCLSRLGLIPAVRDKDLKMLMKLSGGNDLAFLWFLMELYYKQPGDEYRSLNEQLILTSIAHLDMITTLRELDNILPPGHQSKRQLEKRRKQKLRDKSWLSPPHRLVKKHSSPYFNKLERPVQYGKPLEVERPDFKVKFFRYEVYKDPNYVPPNEENRWYAKHSFNRAKRISNKTIRDVLNNLSENIELIPIISSRAIEVIDYALSGLHEVKGKVLCKKHQNEEEEAKLRRTEFMLKKREKCFASLELFQKKKQERLERIQKMLETEVEMYRLHYHKKLQSHKDEHSYIRVLGKEGYCEHLIQDDQEENCNDIGPCPKTPSLLSMAASRTSRYTQLSDTKLNGLSKVESLLMTRGHRLSFGQRESETQQFHNISPTPPSSERYFVGPTKNQPYHFSYTKIFHYKDENDKRIFIKDKCVEAIEPKEQCVPKLDDLTPDLAKLAKDNADQTWNENQKEWRKANENNDLEESIHIDPYPPDMPRLPFYDCEDKTLMNEMLRIALVEMRKNPKFVLASLPDAHKLPMLREWIYQRYGKRYTHAQCIKELNESIKIINVLQKMKLRTMLPKPYEIGTKFLQTYKCHKYIVKKVDIARRQFYDRVNSDLLKRARYFWFAMRIPLCALPTRATFFAYLPARRVDNYLFKPWKLAERMDAKAQWDKKRFLEKLVFFYLENYQNSCITMFLQNYAKPTTNWVARDMQRQREFVDKYMRSIDVPDWYRGLSSFQYRAARNLLYAIRDDLEQDTSHRVRDILNTIGLRPPISKKNVRFIMKLSRGNDLAFLWFLKDLHYTTGEPGYNTNEQLILSCIAYLDLIFTIRGLDNLLPAGQPPKKTPPKRKMSKIVIERMSRRKTEYSKLLPRKLPKQTGSFNKQYKLPYLERQRRPRPFGKSLTAHPPENVLQLKFLEVFKDPNYVIPNESSRWFSNYEPNEGRKTANSLVNQSLNEIFKANLVKIPSQVFEAQLFKSLRLSGTALRKNSQNELGRNILCEHHKVMQEMEKSLELELRVIALEKCRKYFDLDFPKKEKRIARLRKQIENDVNLHLLRFRQLADKSRSQLLLWGKNDLQVCNLRNDARSSMEKESCSLCMNQKLQCQSTQTQSECHFGLKPKICNSTSTRRKTLSAKSENKLRTQNLRNNTEPEIIGDCLRNNHLKNHKLQGRKSPLMKAHDACKPKVYNCDSNYDYMQNYDYGHSDTSSETKAFFNAPHKHTPFKFDYQKIFDIPFEQEDDINIKKTCVAAIRSEERLSNHHAESRENIDEAIRNCTMKTMENTFQKSRINVEYDTEPLLPSAKANTYYDPNNKALMHQMLKEGMERLAKDTRYVLAALPDAHKLPILRYWIYQRYGKIYTQKELFEIFKSSTLLFRALLQIQIHEALPSPTDLGRAVFIDYSCHNYLMKKCDRIKDLFYKRVDKAILGQSRHLYIAMTPYVYAGRSPNKTIFAYLPSRPNDIQHFRVWSPRDCKPKWARHNRPPGK</sequence>
<feature type="region of interest" description="Disordered" evidence="1">
    <location>
        <begin position="131"/>
        <end position="150"/>
    </location>
</feature>
<feature type="domain" description="DUF4771" evidence="3">
    <location>
        <begin position="1347"/>
        <end position="1503"/>
    </location>
</feature>
<dbReference type="GeneID" id="105228647"/>
<evidence type="ECO:0000259" key="2">
    <source>
        <dbReference type="Pfam" id="PF15994"/>
    </source>
</evidence>
<dbReference type="InterPro" id="IPR031935">
    <property type="entry name" value="DUF4770"/>
</dbReference>
<dbReference type="Proteomes" id="UP001652620">
    <property type="component" value="Chromosome 3"/>
</dbReference>
<name>A0ABM3JEU1_BACDO</name>
<feature type="region of interest" description="Disordered" evidence="1">
    <location>
        <begin position="415"/>
        <end position="435"/>
    </location>
</feature>
<evidence type="ECO:0000313" key="4">
    <source>
        <dbReference type="Proteomes" id="UP001652620"/>
    </source>
</evidence>
<dbReference type="PANTHER" id="PTHR41967">
    <property type="entry name" value="FI19406P1-RELATED"/>
    <property type="match status" value="1"/>
</dbReference>
<evidence type="ECO:0000256" key="1">
    <source>
        <dbReference type="SAM" id="MobiDB-lite"/>
    </source>
</evidence>
<organism evidence="4 5">
    <name type="scientific">Bactrocera dorsalis</name>
    <name type="common">Oriental fruit fly</name>
    <name type="synonym">Dacus dorsalis</name>
    <dbReference type="NCBI Taxonomy" id="27457"/>
    <lineage>
        <taxon>Eukaryota</taxon>
        <taxon>Metazoa</taxon>
        <taxon>Ecdysozoa</taxon>
        <taxon>Arthropoda</taxon>
        <taxon>Hexapoda</taxon>
        <taxon>Insecta</taxon>
        <taxon>Pterygota</taxon>
        <taxon>Neoptera</taxon>
        <taxon>Endopterygota</taxon>
        <taxon>Diptera</taxon>
        <taxon>Brachycera</taxon>
        <taxon>Muscomorpha</taxon>
        <taxon>Tephritoidea</taxon>
        <taxon>Tephritidae</taxon>
        <taxon>Bactrocera</taxon>
        <taxon>Bactrocera</taxon>
    </lineage>
</organism>
<feature type="domain" description="DUF4770" evidence="2">
    <location>
        <begin position="805"/>
        <end position="986"/>
    </location>
</feature>
<evidence type="ECO:0000313" key="5">
    <source>
        <dbReference type="RefSeq" id="XP_049307750.1"/>
    </source>
</evidence>
<gene>
    <name evidence="5" type="primary">LOC105228647</name>
</gene>